<reference evidence="2" key="1">
    <citation type="submission" date="2019-12" db="EMBL/GenBank/DDBJ databases">
        <title>Genome sequencing and annotation of Brassica cretica.</title>
        <authorList>
            <person name="Studholme D.J."/>
            <person name="Sarris P.F."/>
        </authorList>
    </citation>
    <scope>NUCLEOTIDE SEQUENCE</scope>
    <source>
        <strain evidence="2">PFS-102/07</strain>
        <tissue evidence="2">Leaf</tissue>
    </source>
</reference>
<accession>A0A8S9IRT0</accession>
<evidence type="ECO:0000313" key="2">
    <source>
        <dbReference type="EMBL" id="KAF2572142.1"/>
    </source>
</evidence>
<protein>
    <submittedName>
        <fullName evidence="2">Uncharacterized protein</fullName>
    </submittedName>
</protein>
<dbReference type="EMBL" id="QGKY02001015">
    <property type="protein sequence ID" value="KAF2572142.1"/>
    <property type="molecule type" value="Genomic_DNA"/>
</dbReference>
<gene>
    <name evidence="2" type="ORF">F2Q70_00004363</name>
</gene>
<name>A0A8S9IRT0_BRACR</name>
<comment type="caution">
    <text evidence="2">The sequence shown here is derived from an EMBL/GenBank/DDBJ whole genome shotgun (WGS) entry which is preliminary data.</text>
</comment>
<organism evidence="2">
    <name type="scientific">Brassica cretica</name>
    <name type="common">Mustard</name>
    <dbReference type="NCBI Taxonomy" id="69181"/>
    <lineage>
        <taxon>Eukaryota</taxon>
        <taxon>Viridiplantae</taxon>
        <taxon>Streptophyta</taxon>
        <taxon>Embryophyta</taxon>
        <taxon>Tracheophyta</taxon>
        <taxon>Spermatophyta</taxon>
        <taxon>Magnoliopsida</taxon>
        <taxon>eudicotyledons</taxon>
        <taxon>Gunneridae</taxon>
        <taxon>Pentapetalae</taxon>
        <taxon>rosids</taxon>
        <taxon>malvids</taxon>
        <taxon>Brassicales</taxon>
        <taxon>Brassicaceae</taxon>
        <taxon>Brassiceae</taxon>
        <taxon>Brassica</taxon>
    </lineage>
</organism>
<evidence type="ECO:0000256" key="1">
    <source>
        <dbReference type="SAM" id="MobiDB-lite"/>
    </source>
</evidence>
<feature type="compositionally biased region" description="Basic residues" evidence="1">
    <location>
        <begin position="178"/>
        <end position="187"/>
    </location>
</feature>
<feature type="compositionally biased region" description="Acidic residues" evidence="1">
    <location>
        <begin position="153"/>
        <end position="174"/>
    </location>
</feature>
<proteinExistence type="predicted"/>
<sequence>MLAATVTGTDVKATTFTRADTSNAARAASVTRAARVTGTRITPEVKSAPRRAFIHVCHRCGVIGHIRKSSTSCLACDGFDSCHGANHRGIRLMNMWSGSVDNGVNVVSDEVFCCTWCCDVGADVVCGGVVHCVVVIKLCGGVDVLVGILGDSEDEDEIEENEDENKEEGEQEQEDGGRKKKKKVVTK</sequence>
<feature type="region of interest" description="Disordered" evidence="1">
    <location>
        <begin position="153"/>
        <end position="187"/>
    </location>
</feature>
<dbReference type="AlphaFoldDB" id="A0A8S9IRT0"/>